<dbReference type="InterPro" id="IPR058525">
    <property type="entry name" value="DUF8212"/>
</dbReference>
<evidence type="ECO:0000313" key="4">
    <source>
        <dbReference type="Proteomes" id="UP000701801"/>
    </source>
</evidence>
<sequence>MRLLNTHTLEMKEFFDSQVPPYVILSHTWGNEEISFSEMESNNETARSKAGYQKITKFCALTKRHGFEYGWVDTCCIDKRNSAELSEAINSMYAYYYDAAECFIFLDDVWPISEGGIDHKVQIAFMKASRWFTRRWTTQELLAPKIRKLFAKDWSLIDHWENLLSLVTEITNIDERALRDRDTIPSFCVAQRMCWASKSQTTRNEDMACSLMGLFNVNMPVIYGEGSHKAFRRLQNEIMQVSFDQTIFAWRGDYQSSGLLARSPTDFRETPELGLWHPVNLSPYAMTNVGLSLRLLKIPADDKNDMSTPLAVLQCDVKDGNTWKILSIHLKQLGDKDTKFFVNGKSCTAYRRIRCYEWKPVEPAGKVQGVRWQNEHGLVLEDEHYELLKHSIEDTRRRWELEIQYQHFGSVGIDYVYE</sequence>
<dbReference type="AlphaFoldDB" id="A0A9N9QAN6"/>
<comment type="caution">
    <text evidence="3">The sequence shown here is derived from an EMBL/GenBank/DDBJ whole genome shotgun (WGS) entry which is preliminary data.</text>
</comment>
<keyword evidence="4" id="KW-1185">Reference proteome</keyword>
<dbReference type="OrthoDB" id="674604at2759"/>
<evidence type="ECO:0000259" key="2">
    <source>
        <dbReference type="Pfam" id="PF26640"/>
    </source>
</evidence>
<dbReference type="InterPro" id="IPR010730">
    <property type="entry name" value="HET"/>
</dbReference>
<feature type="domain" description="DUF8212" evidence="2">
    <location>
        <begin position="229"/>
        <end position="266"/>
    </location>
</feature>
<feature type="domain" description="Heterokaryon incompatibility" evidence="1">
    <location>
        <begin position="22"/>
        <end position="106"/>
    </location>
</feature>
<organism evidence="3 4">
    <name type="scientific">Hymenoscyphus albidus</name>
    <dbReference type="NCBI Taxonomy" id="595503"/>
    <lineage>
        <taxon>Eukaryota</taxon>
        <taxon>Fungi</taxon>
        <taxon>Dikarya</taxon>
        <taxon>Ascomycota</taxon>
        <taxon>Pezizomycotina</taxon>
        <taxon>Leotiomycetes</taxon>
        <taxon>Helotiales</taxon>
        <taxon>Helotiaceae</taxon>
        <taxon>Hymenoscyphus</taxon>
    </lineage>
</organism>
<dbReference type="PANTHER" id="PTHR10622">
    <property type="entry name" value="HET DOMAIN-CONTAINING PROTEIN"/>
    <property type="match status" value="1"/>
</dbReference>
<evidence type="ECO:0008006" key="5">
    <source>
        <dbReference type="Google" id="ProtNLM"/>
    </source>
</evidence>
<evidence type="ECO:0000313" key="3">
    <source>
        <dbReference type="EMBL" id="CAG8981269.1"/>
    </source>
</evidence>
<reference evidence="3" key="1">
    <citation type="submission" date="2021-07" db="EMBL/GenBank/DDBJ databases">
        <authorList>
            <person name="Durling M."/>
        </authorList>
    </citation>
    <scope>NUCLEOTIDE SEQUENCE</scope>
</reference>
<dbReference type="Pfam" id="PF06985">
    <property type="entry name" value="HET"/>
    <property type="match status" value="1"/>
</dbReference>
<dbReference type="PANTHER" id="PTHR10622:SF12">
    <property type="entry name" value="HET DOMAIN-CONTAINING PROTEIN"/>
    <property type="match status" value="1"/>
</dbReference>
<evidence type="ECO:0000259" key="1">
    <source>
        <dbReference type="Pfam" id="PF06985"/>
    </source>
</evidence>
<gene>
    <name evidence="3" type="ORF">HYALB_00003867</name>
</gene>
<protein>
    <recommendedName>
        <fullName evidence="5">Heterokaryon incompatibility domain-containing protein</fullName>
    </recommendedName>
</protein>
<proteinExistence type="predicted"/>
<dbReference type="Pfam" id="PF26640">
    <property type="entry name" value="DUF8212"/>
    <property type="match status" value="1"/>
</dbReference>
<name>A0A9N9QAN6_9HELO</name>
<accession>A0A9N9QAN6</accession>
<dbReference type="EMBL" id="CAJVRM010000462">
    <property type="protein sequence ID" value="CAG8981269.1"/>
    <property type="molecule type" value="Genomic_DNA"/>
</dbReference>
<dbReference type="Proteomes" id="UP000701801">
    <property type="component" value="Unassembled WGS sequence"/>
</dbReference>